<keyword evidence="3" id="KW-1185">Reference proteome</keyword>
<protein>
    <submittedName>
        <fullName evidence="2">Uncharacterized protein</fullName>
    </submittedName>
</protein>
<dbReference type="AlphaFoldDB" id="A0ABD2BIP4"/>
<dbReference type="EMBL" id="JAYRBN010000075">
    <property type="protein sequence ID" value="KAL2732631.1"/>
    <property type="molecule type" value="Genomic_DNA"/>
</dbReference>
<accession>A0ABD2BIP4</accession>
<gene>
    <name evidence="2" type="ORF">V1477_014872</name>
</gene>
<feature type="region of interest" description="Disordered" evidence="1">
    <location>
        <begin position="1"/>
        <end position="29"/>
    </location>
</feature>
<sequence>MENQAEYQEPSMRDCDHNELDSNETKRPKASIGLSLARTSLGLLSSFKIAQTHHGNMMEEL</sequence>
<proteinExistence type="predicted"/>
<organism evidence="2 3">
    <name type="scientific">Vespula maculifrons</name>
    <name type="common">Eastern yellow jacket</name>
    <name type="synonym">Wasp</name>
    <dbReference type="NCBI Taxonomy" id="7453"/>
    <lineage>
        <taxon>Eukaryota</taxon>
        <taxon>Metazoa</taxon>
        <taxon>Ecdysozoa</taxon>
        <taxon>Arthropoda</taxon>
        <taxon>Hexapoda</taxon>
        <taxon>Insecta</taxon>
        <taxon>Pterygota</taxon>
        <taxon>Neoptera</taxon>
        <taxon>Endopterygota</taxon>
        <taxon>Hymenoptera</taxon>
        <taxon>Apocrita</taxon>
        <taxon>Aculeata</taxon>
        <taxon>Vespoidea</taxon>
        <taxon>Vespidae</taxon>
        <taxon>Vespinae</taxon>
        <taxon>Vespula</taxon>
    </lineage>
</organism>
<evidence type="ECO:0000313" key="3">
    <source>
        <dbReference type="Proteomes" id="UP001607303"/>
    </source>
</evidence>
<name>A0ABD2BIP4_VESMC</name>
<feature type="compositionally biased region" description="Basic and acidic residues" evidence="1">
    <location>
        <begin position="11"/>
        <end position="27"/>
    </location>
</feature>
<evidence type="ECO:0000313" key="2">
    <source>
        <dbReference type="EMBL" id="KAL2732631.1"/>
    </source>
</evidence>
<dbReference type="Proteomes" id="UP001607303">
    <property type="component" value="Unassembled WGS sequence"/>
</dbReference>
<feature type="non-terminal residue" evidence="2">
    <location>
        <position position="61"/>
    </location>
</feature>
<reference evidence="2 3" key="1">
    <citation type="journal article" date="2024" name="Ann. Entomol. Soc. Am.">
        <title>Genomic analyses of the southern and eastern yellowjacket wasps (Hymenoptera: Vespidae) reveal evolutionary signatures of social life.</title>
        <authorList>
            <person name="Catto M.A."/>
            <person name="Caine P.B."/>
            <person name="Orr S.E."/>
            <person name="Hunt B.G."/>
            <person name="Goodisman M.A.D."/>
        </authorList>
    </citation>
    <scope>NUCLEOTIDE SEQUENCE [LARGE SCALE GENOMIC DNA]</scope>
    <source>
        <strain evidence="2">232</strain>
        <tissue evidence="2">Head and thorax</tissue>
    </source>
</reference>
<comment type="caution">
    <text evidence="2">The sequence shown here is derived from an EMBL/GenBank/DDBJ whole genome shotgun (WGS) entry which is preliminary data.</text>
</comment>
<evidence type="ECO:0000256" key="1">
    <source>
        <dbReference type="SAM" id="MobiDB-lite"/>
    </source>
</evidence>